<accession>X0SJ52</accession>
<feature type="compositionally biased region" description="Acidic residues" evidence="1">
    <location>
        <begin position="147"/>
        <end position="168"/>
    </location>
</feature>
<name>X0SJ52_9ZZZZ</name>
<comment type="caution">
    <text evidence="2">The sequence shown here is derived from an EMBL/GenBank/DDBJ whole genome shotgun (WGS) entry which is preliminary data.</text>
</comment>
<evidence type="ECO:0000256" key="1">
    <source>
        <dbReference type="SAM" id="MobiDB-lite"/>
    </source>
</evidence>
<gene>
    <name evidence="2" type="ORF">S01H1_08263</name>
</gene>
<dbReference type="AlphaFoldDB" id="X0SJ52"/>
<reference evidence="2" key="1">
    <citation type="journal article" date="2014" name="Front. Microbiol.">
        <title>High frequency of phylogenetically diverse reductive dehalogenase-homologous genes in deep subseafloor sedimentary metagenomes.</title>
        <authorList>
            <person name="Kawai M."/>
            <person name="Futagami T."/>
            <person name="Toyoda A."/>
            <person name="Takaki Y."/>
            <person name="Nishi S."/>
            <person name="Hori S."/>
            <person name="Arai W."/>
            <person name="Tsubouchi T."/>
            <person name="Morono Y."/>
            <person name="Uchiyama I."/>
            <person name="Ito T."/>
            <person name="Fujiyama A."/>
            <person name="Inagaki F."/>
            <person name="Takami H."/>
        </authorList>
    </citation>
    <scope>NUCLEOTIDE SEQUENCE</scope>
    <source>
        <strain evidence="2">Expedition CK06-06</strain>
    </source>
</reference>
<feature type="region of interest" description="Disordered" evidence="1">
    <location>
        <begin position="147"/>
        <end position="174"/>
    </location>
</feature>
<dbReference type="Gene3D" id="1.10.10.60">
    <property type="entry name" value="Homeodomain-like"/>
    <property type="match status" value="1"/>
</dbReference>
<proteinExistence type="predicted"/>
<evidence type="ECO:0000313" key="2">
    <source>
        <dbReference type="EMBL" id="GAF75146.1"/>
    </source>
</evidence>
<organism evidence="2">
    <name type="scientific">marine sediment metagenome</name>
    <dbReference type="NCBI Taxonomy" id="412755"/>
    <lineage>
        <taxon>unclassified sequences</taxon>
        <taxon>metagenomes</taxon>
        <taxon>ecological metagenomes</taxon>
    </lineage>
</organism>
<dbReference type="EMBL" id="BARS01004241">
    <property type="protein sequence ID" value="GAF75146.1"/>
    <property type="molecule type" value="Genomic_DNA"/>
</dbReference>
<sequence length="174" mass="19370">MAPGGRPTLLTLEVQEQIVRVIQAGNYREVAAQHAGIGERTLVTWMAKGKEEEEGIHYEFRRAVLKAEHDAEIAMVVRVRQAAAEDAKHAQWWLERKFRQRWGREKTVKHSGDPDNPLQVDHNVNISIERAEEQAPEVCAILDEVGAFDEGEDGEGEATGDAEADEVDTTSADS</sequence>
<protein>
    <submittedName>
        <fullName evidence="2">Uncharacterized protein</fullName>
    </submittedName>
</protein>